<dbReference type="EMBL" id="KQ971339">
    <property type="protein sequence ID" value="EFA01453.1"/>
    <property type="molecule type" value="Genomic_DNA"/>
</dbReference>
<gene>
    <name evidence="4" type="primary">GLEAN_06999</name>
    <name evidence="4" type="ORF">TcasGA2_TC006999</name>
</gene>
<sequence length="464" mass="53848">MVALCSDFNFTVKYRPGDKIKHGDALSRNVLLINNIDDWILSIQIQDPAIKLNINKLKSQDCDQFIKNTYKFVNDRLYRTTSNGKEKLEYRTSGNTKNLKDHLNRFHKNEDVNTSESDEQEEVQAQRDVSSEASSRLFPYELRSMLEAAALLDPRLKTYAFRNPENASQGRVYLKEELAKLQSKRASSQVDSETKKVPTDSRSSSSGIFNFVYERISQASQQSTPQSDSIILLRQYMEMEAINFNSNPIEYWEQQQNLSDLSNLAKRFVSIPATSVASERFKRPHNIRNLHQQIGDNLKNLETKFVRSLRIKKNKSGNITKCEIKAFFGVLLLCGYVPLPRRQMFWEKSKDTRNDLVANAISRDRFEQILTNLQCCDNDHLDKNLDKFTKVRPLFDKLNNNFRKFAPFCETHSVGKSMVPYFGKHRSKQFIKNKSIRYGYKMGATNNAYCIWFEPYHGSKTKVI</sequence>
<dbReference type="HOGENOM" id="CLU_589685_0_0_1"/>
<evidence type="ECO:0008006" key="6">
    <source>
        <dbReference type="Google" id="ProtNLM"/>
    </source>
</evidence>
<dbReference type="GO" id="GO:0046983">
    <property type="term" value="F:protein dimerization activity"/>
    <property type="evidence" value="ECO:0007669"/>
    <property type="project" value="InterPro"/>
</dbReference>
<feature type="region of interest" description="Disordered" evidence="1">
    <location>
        <begin position="184"/>
        <end position="204"/>
    </location>
</feature>
<feature type="domain" description="HAT C-terminal dimerisation" evidence="2">
    <location>
        <begin position="233"/>
        <end position="281"/>
    </location>
</feature>
<evidence type="ECO:0000259" key="3">
    <source>
        <dbReference type="Pfam" id="PF13843"/>
    </source>
</evidence>
<dbReference type="Proteomes" id="UP000007266">
    <property type="component" value="Linkage group 4"/>
</dbReference>
<evidence type="ECO:0000313" key="4">
    <source>
        <dbReference type="EMBL" id="EFA01453.1"/>
    </source>
</evidence>
<proteinExistence type="predicted"/>
<dbReference type="InterPro" id="IPR008906">
    <property type="entry name" value="HATC_C_dom"/>
</dbReference>
<feature type="domain" description="PiggyBac transposable element-derived protein" evidence="3">
    <location>
        <begin position="312"/>
        <end position="461"/>
    </location>
</feature>
<accession>D2A341</accession>
<dbReference type="GO" id="GO:0043565">
    <property type="term" value="F:sequence-specific DNA binding"/>
    <property type="evidence" value="ECO:0000318"/>
    <property type="project" value="GO_Central"/>
</dbReference>
<keyword evidence="5" id="KW-1185">Reference proteome</keyword>
<dbReference type="InParanoid" id="D2A341"/>
<evidence type="ECO:0000313" key="5">
    <source>
        <dbReference type="Proteomes" id="UP000007266"/>
    </source>
</evidence>
<dbReference type="PANTHER" id="PTHR47055">
    <property type="entry name" value="DDE_TNP_1_7 DOMAIN-CONTAINING PROTEIN"/>
    <property type="match status" value="1"/>
</dbReference>
<dbReference type="InterPro" id="IPR052638">
    <property type="entry name" value="PiggyBac_TE-derived"/>
</dbReference>
<reference evidence="4 5" key="1">
    <citation type="journal article" date="2008" name="Nature">
        <title>The genome of the model beetle and pest Tribolium castaneum.</title>
        <authorList>
            <consortium name="Tribolium Genome Sequencing Consortium"/>
            <person name="Richards S."/>
            <person name="Gibbs R.A."/>
            <person name="Weinstock G.M."/>
            <person name="Brown S.J."/>
            <person name="Denell R."/>
            <person name="Beeman R.W."/>
            <person name="Gibbs R."/>
            <person name="Beeman R.W."/>
            <person name="Brown S.J."/>
            <person name="Bucher G."/>
            <person name="Friedrich M."/>
            <person name="Grimmelikhuijzen C.J."/>
            <person name="Klingler M."/>
            <person name="Lorenzen M."/>
            <person name="Richards S."/>
            <person name="Roth S."/>
            <person name="Schroder R."/>
            <person name="Tautz D."/>
            <person name="Zdobnov E.M."/>
            <person name="Muzny D."/>
            <person name="Gibbs R.A."/>
            <person name="Weinstock G.M."/>
            <person name="Attaway T."/>
            <person name="Bell S."/>
            <person name="Buhay C.J."/>
            <person name="Chandrabose M.N."/>
            <person name="Chavez D."/>
            <person name="Clerk-Blankenburg K.P."/>
            <person name="Cree A."/>
            <person name="Dao M."/>
            <person name="Davis C."/>
            <person name="Chacko J."/>
            <person name="Dinh H."/>
            <person name="Dugan-Rocha S."/>
            <person name="Fowler G."/>
            <person name="Garner T.T."/>
            <person name="Garnes J."/>
            <person name="Gnirke A."/>
            <person name="Hawes A."/>
            <person name="Hernandez J."/>
            <person name="Hines S."/>
            <person name="Holder M."/>
            <person name="Hume J."/>
            <person name="Jhangiani S.N."/>
            <person name="Joshi V."/>
            <person name="Khan Z.M."/>
            <person name="Jackson L."/>
            <person name="Kovar C."/>
            <person name="Kowis A."/>
            <person name="Lee S."/>
            <person name="Lewis L.R."/>
            <person name="Margolis J."/>
            <person name="Morgan M."/>
            <person name="Nazareth L.V."/>
            <person name="Nguyen N."/>
            <person name="Okwuonu G."/>
            <person name="Parker D."/>
            <person name="Richards S."/>
            <person name="Ruiz S.J."/>
            <person name="Santibanez J."/>
            <person name="Savard J."/>
            <person name="Scherer S.E."/>
            <person name="Schneider B."/>
            <person name="Sodergren E."/>
            <person name="Tautz D."/>
            <person name="Vattahil S."/>
            <person name="Villasana D."/>
            <person name="White C.S."/>
            <person name="Wright R."/>
            <person name="Park Y."/>
            <person name="Beeman R.W."/>
            <person name="Lord J."/>
            <person name="Oppert B."/>
            <person name="Lorenzen M."/>
            <person name="Brown S."/>
            <person name="Wang L."/>
            <person name="Savard J."/>
            <person name="Tautz D."/>
            <person name="Richards S."/>
            <person name="Weinstock G."/>
            <person name="Gibbs R.A."/>
            <person name="Liu Y."/>
            <person name="Worley K."/>
            <person name="Weinstock G."/>
            <person name="Elsik C.G."/>
            <person name="Reese J.T."/>
            <person name="Elhaik E."/>
            <person name="Landan G."/>
            <person name="Graur D."/>
            <person name="Arensburger P."/>
            <person name="Atkinson P."/>
            <person name="Beeman R.W."/>
            <person name="Beidler J."/>
            <person name="Brown S.J."/>
            <person name="Demuth J.P."/>
            <person name="Drury D.W."/>
            <person name="Du Y.Z."/>
            <person name="Fujiwara H."/>
            <person name="Lorenzen M."/>
            <person name="Maselli V."/>
            <person name="Osanai M."/>
            <person name="Park Y."/>
            <person name="Robertson H.M."/>
            <person name="Tu Z."/>
            <person name="Wang J.J."/>
            <person name="Wang S."/>
            <person name="Richards S."/>
            <person name="Song H."/>
            <person name="Zhang L."/>
            <person name="Sodergren E."/>
            <person name="Werner D."/>
            <person name="Stanke M."/>
            <person name="Morgenstern B."/>
            <person name="Solovyev V."/>
            <person name="Kosarev P."/>
            <person name="Brown G."/>
            <person name="Chen H.C."/>
            <person name="Ermolaeva O."/>
            <person name="Hlavina W."/>
            <person name="Kapustin Y."/>
            <person name="Kiryutin B."/>
            <person name="Kitts P."/>
            <person name="Maglott D."/>
            <person name="Pruitt K."/>
            <person name="Sapojnikov V."/>
            <person name="Souvorov A."/>
            <person name="Mackey A.J."/>
            <person name="Waterhouse R.M."/>
            <person name="Wyder S."/>
            <person name="Zdobnov E.M."/>
            <person name="Zdobnov E.M."/>
            <person name="Wyder S."/>
            <person name="Kriventseva E.V."/>
            <person name="Kadowaki T."/>
            <person name="Bork P."/>
            <person name="Aranda M."/>
            <person name="Bao R."/>
            <person name="Beermann A."/>
            <person name="Berns N."/>
            <person name="Bolognesi R."/>
            <person name="Bonneton F."/>
            <person name="Bopp D."/>
            <person name="Brown S.J."/>
            <person name="Bucher G."/>
            <person name="Butts T."/>
            <person name="Chaumot A."/>
            <person name="Denell R.E."/>
            <person name="Ferrier D.E."/>
            <person name="Friedrich M."/>
            <person name="Gordon C.M."/>
            <person name="Jindra M."/>
            <person name="Klingler M."/>
            <person name="Lan Q."/>
            <person name="Lattorff H.M."/>
            <person name="Laudet V."/>
            <person name="von Levetsow C."/>
            <person name="Liu Z."/>
            <person name="Lutz R."/>
            <person name="Lynch J.A."/>
            <person name="da Fonseca R.N."/>
            <person name="Posnien N."/>
            <person name="Reuter R."/>
            <person name="Roth S."/>
            <person name="Savard J."/>
            <person name="Schinko J.B."/>
            <person name="Schmitt C."/>
            <person name="Schoppmeier M."/>
            <person name="Schroder R."/>
            <person name="Shippy T.D."/>
            <person name="Simonnet F."/>
            <person name="Marques-Souza H."/>
            <person name="Tautz D."/>
            <person name="Tomoyasu Y."/>
            <person name="Trauner J."/>
            <person name="Van der Zee M."/>
            <person name="Vervoort M."/>
            <person name="Wittkopp N."/>
            <person name="Wimmer E.A."/>
            <person name="Yang X."/>
            <person name="Jones A.K."/>
            <person name="Sattelle D.B."/>
            <person name="Ebert P.R."/>
            <person name="Nelson D."/>
            <person name="Scott J.G."/>
            <person name="Beeman R.W."/>
            <person name="Muthukrishnan S."/>
            <person name="Kramer K.J."/>
            <person name="Arakane Y."/>
            <person name="Beeman R.W."/>
            <person name="Zhu Q."/>
            <person name="Hogenkamp D."/>
            <person name="Dixit R."/>
            <person name="Oppert B."/>
            <person name="Jiang H."/>
            <person name="Zou Z."/>
            <person name="Marshall J."/>
            <person name="Elpidina E."/>
            <person name="Vinokurov K."/>
            <person name="Oppert C."/>
            <person name="Zou Z."/>
            <person name="Evans J."/>
            <person name="Lu Z."/>
            <person name="Zhao P."/>
            <person name="Sumathipala N."/>
            <person name="Altincicek B."/>
            <person name="Vilcinskas A."/>
            <person name="Williams M."/>
            <person name="Hultmark D."/>
            <person name="Hetru C."/>
            <person name="Jiang H."/>
            <person name="Grimmelikhuijzen C.J."/>
            <person name="Hauser F."/>
            <person name="Cazzamali G."/>
            <person name="Williamson M."/>
            <person name="Park Y."/>
            <person name="Li B."/>
            <person name="Tanaka Y."/>
            <person name="Predel R."/>
            <person name="Neupert S."/>
            <person name="Schachtner J."/>
            <person name="Verleyen P."/>
            <person name="Raible F."/>
            <person name="Bork P."/>
            <person name="Friedrich M."/>
            <person name="Walden K.K."/>
            <person name="Robertson H.M."/>
            <person name="Angeli S."/>
            <person name="Foret S."/>
            <person name="Bucher G."/>
            <person name="Schuetz S."/>
            <person name="Maleszka R."/>
            <person name="Wimmer E.A."/>
            <person name="Beeman R.W."/>
            <person name="Lorenzen M."/>
            <person name="Tomoyasu Y."/>
            <person name="Miller S.C."/>
            <person name="Grossmann D."/>
            <person name="Bucher G."/>
        </authorList>
    </citation>
    <scope>NUCLEOTIDE SEQUENCE [LARGE SCALE GENOMIC DNA]</scope>
    <source>
        <strain evidence="4 5">Georgia GA2</strain>
    </source>
</reference>
<dbReference type="PhylomeDB" id="D2A341"/>
<name>D2A341_TRICA</name>
<dbReference type="InterPro" id="IPR012337">
    <property type="entry name" value="RNaseH-like_sf"/>
</dbReference>
<evidence type="ECO:0000256" key="1">
    <source>
        <dbReference type="SAM" id="MobiDB-lite"/>
    </source>
</evidence>
<reference evidence="4 5" key="2">
    <citation type="journal article" date="2010" name="Nucleic Acids Res.">
        <title>BeetleBase in 2010: revisions to provide comprehensive genomic information for Tribolium castaneum.</title>
        <authorList>
            <person name="Kim H.S."/>
            <person name="Murphy T."/>
            <person name="Xia J."/>
            <person name="Caragea D."/>
            <person name="Park Y."/>
            <person name="Beeman R.W."/>
            <person name="Lorenzen M.D."/>
            <person name="Butcher S."/>
            <person name="Manak J.R."/>
            <person name="Brown S.J."/>
        </authorList>
    </citation>
    <scope>GENOME REANNOTATION</scope>
    <source>
        <strain evidence="4 5">Georgia GA2</strain>
    </source>
</reference>
<dbReference type="SUPFAM" id="SSF53098">
    <property type="entry name" value="Ribonuclease H-like"/>
    <property type="match status" value="1"/>
</dbReference>
<feature type="region of interest" description="Disordered" evidence="1">
    <location>
        <begin position="110"/>
        <end position="130"/>
    </location>
</feature>
<protein>
    <recommendedName>
        <fullName evidence="6">PiggyBac transposable element-derived protein domain-containing protein</fullName>
    </recommendedName>
</protein>
<dbReference type="PANTHER" id="PTHR47055:SF3">
    <property type="entry name" value="PHORBOL-ESTER_DAG-TYPE DOMAIN-CONTAINING PROTEIN"/>
    <property type="match status" value="1"/>
</dbReference>
<dbReference type="eggNOG" id="ENOG502QVFB">
    <property type="taxonomic scope" value="Eukaryota"/>
</dbReference>
<dbReference type="InterPro" id="IPR029526">
    <property type="entry name" value="PGBD"/>
</dbReference>
<dbReference type="AlphaFoldDB" id="D2A341"/>
<dbReference type="Pfam" id="PF13843">
    <property type="entry name" value="DDE_Tnp_1_7"/>
    <property type="match status" value="1"/>
</dbReference>
<dbReference type="Pfam" id="PF05699">
    <property type="entry name" value="Dimer_Tnp_hAT"/>
    <property type="match status" value="1"/>
</dbReference>
<evidence type="ECO:0000259" key="2">
    <source>
        <dbReference type="Pfam" id="PF05699"/>
    </source>
</evidence>
<dbReference type="STRING" id="7070.D2A341"/>
<organism evidence="4 5">
    <name type="scientific">Tribolium castaneum</name>
    <name type="common">Red flour beetle</name>
    <dbReference type="NCBI Taxonomy" id="7070"/>
    <lineage>
        <taxon>Eukaryota</taxon>
        <taxon>Metazoa</taxon>
        <taxon>Ecdysozoa</taxon>
        <taxon>Arthropoda</taxon>
        <taxon>Hexapoda</taxon>
        <taxon>Insecta</taxon>
        <taxon>Pterygota</taxon>
        <taxon>Neoptera</taxon>
        <taxon>Endopterygota</taxon>
        <taxon>Coleoptera</taxon>
        <taxon>Polyphaga</taxon>
        <taxon>Cucujiformia</taxon>
        <taxon>Tenebrionidae</taxon>
        <taxon>Tenebrionidae incertae sedis</taxon>
        <taxon>Tribolium</taxon>
    </lineage>
</organism>